<protein>
    <submittedName>
        <fullName evidence="1">Uncharacterized protein</fullName>
    </submittedName>
</protein>
<dbReference type="Proteomes" id="UP001059844">
    <property type="component" value="Chromosome"/>
</dbReference>
<gene>
    <name evidence="1" type="ORF">NOX80_14115</name>
</gene>
<name>A0ABY5IPJ4_9FLAO</name>
<reference evidence="1" key="1">
    <citation type="submission" date="2022-07" db="EMBL/GenBank/DDBJ databases">
        <title>Isolation, identification, and degradation of a PFOSA degrading strain from sewage treatment plant.</title>
        <authorList>
            <person name="Zhang L."/>
            <person name="Huo Y."/>
        </authorList>
    </citation>
    <scope>NUCLEOTIDE SEQUENCE</scope>
    <source>
        <strain evidence="1">C1</strain>
    </source>
</reference>
<evidence type="ECO:0000313" key="1">
    <source>
        <dbReference type="EMBL" id="UUC44760.1"/>
    </source>
</evidence>
<dbReference type="RefSeq" id="WP_256550444.1">
    <property type="nucleotide sequence ID" value="NZ_CP101751.1"/>
</dbReference>
<accession>A0ABY5IPJ4</accession>
<keyword evidence="2" id="KW-1185">Reference proteome</keyword>
<sequence>MKSIFGSKPTSSEKSSADKEEIEYDKHVDFYYTNIVNSIILYTYDTEKLDKMAPILIDPLAELYEELEHAFTPVCFETVFRMGLIEVSLKNELLMFKKEVDEIPTEIWDWEFIDNHKTWTSIRQKSNFLLDKLGVTSRNYNDNYTNLYDNKGNIVHKGKNCSADAGMSLVAQVDKT</sequence>
<evidence type="ECO:0000313" key="2">
    <source>
        <dbReference type="Proteomes" id="UP001059844"/>
    </source>
</evidence>
<proteinExistence type="predicted"/>
<dbReference type="EMBL" id="CP101751">
    <property type="protein sequence ID" value="UUC44760.1"/>
    <property type="molecule type" value="Genomic_DNA"/>
</dbReference>
<organism evidence="1 2">
    <name type="scientific">Flavobacterium cerinum</name>
    <dbReference type="NCBI Taxonomy" id="2502784"/>
    <lineage>
        <taxon>Bacteria</taxon>
        <taxon>Pseudomonadati</taxon>
        <taxon>Bacteroidota</taxon>
        <taxon>Flavobacteriia</taxon>
        <taxon>Flavobacteriales</taxon>
        <taxon>Flavobacteriaceae</taxon>
        <taxon>Flavobacterium</taxon>
    </lineage>
</organism>